<dbReference type="EMBL" id="PUHZ01000004">
    <property type="protein sequence ID" value="PQO47615.1"/>
    <property type="molecule type" value="Genomic_DNA"/>
</dbReference>
<evidence type="ECO:0000313" key="1">
    <source>
        <dbReference type="EMBL" id="PQO47615.1"/>
    </source>
</evidence>
<reference evidence="1 2" key="1">
    <citation type="submission" date="2018-02" db="EMBL/GenBank/DDBJ databases">
        <title>Comparative genomes isolates from brazilian mangrove.</title>
        <authorList>
            <person name="Araujo J.E."/>
            <person name="Taketani R.G."/>
            <person name="Silva M.C.P."/>
            <person name="Loureco M.V."/>
            <person name="Andreote F.D."/>
        </authorList>
    </citation>
    <scope>NUCLEOTIDE SEQUENCE [LARGE SCALE GENOMIC DNA]</scope>
    <source>
        <strain evidence="1 2">Nap-Phe MGV</strain>
    </source>
</reference>
<organism evidence="1 2">
    <name type="scientific">Blastopirellula marina</name>
    <dbReference type="NCBI Taxonomy" id="124"/>
    <lineage>
        <taxon>Bacteria</taxon>
        <taxon>Pseudomonadati</taxon>
        <taxon>Planctomycetota</taxon>
        <taxon>Planctomycetia</taxon>
        <taxon>Pirellulales</taxon>
        <taxon>Pirellulaceae</taxon>
        <taxon>Blastopirellula</taxon>
    </lineage>
</organism>
<dbReference type="Proteomes" id="UP000237819">
    <property type="component" value="Unassembled WGS sequence"/>
</dbReference>
<evidence type="ECO:0000313" key="2">
    <source>
        <dbReference type="Proteomes" id="UP000237819"/>
    </source>
</evidence>
<sequence>MSGDMFKKYEAMAETLERISLSYPEDSDERRAIYAAARALALQLHVEARRRYEEFLKEFPVTDAMIDNALAQTANSPEGTMASVHGEMWVLVIDPDGKRRLIRPNLIDWDEDDAADQ</sequence>
<gene>
    <name evidence="1" type="ORF">C5Y93_02865</name>
</gene>
<dbReference type="AlphaFoldDB" id="A0A2S8GT61"/>
<name>A0A2S8GT61_9BACT</name>
<comment type="caution">
    <text evidence="1">The sequence shown here is derived from an EMBL/GenBank/DDBJ whole genome shotgun (WGS) entry which is preliminary data.</text>
</comment>
<accession>A0A2S8GT61</accession>
<protein>
    <submittedName>
        <fullName evidence="1">Uncharacterized protein</fullName>
    </submittedName>
</protein>
<proteinExistence type="predicted"/>